<evidence type="ECO:0000313" key="2">
    <source>
        <dbReference type="EMBL" id="DAE25636.1"/>
    </source>
</evidence>
<proteinExistence type="predicted"/>
<protein>
    <submittedName>
        <fullName evidence="2">Replication associated protein</fullName>
    </submittedName>
</protein>
<accession>A0A8S5R3W6</accession>
<dbReference type="EMBL" id="BK057818">
    <property type="protein sequence ID" value="DAE25636.1"/>
    <property type="molecule type" value="Genomic_DNA"/>
</dbReference>
<reference evidence="2" key="1">
    <citation type="journal article" date="2021" name="Proc. Natl. Acad. Sci. U.S.A.">
        <title>A Catalog of Tens of Thousands of Viruses from Human Metagenomes Reveals Hidden Associations with Chronic Diseases.</title>
        <authorList>
            <person name="Tisza M.J."/>
            <person name="Buck C.B."/>
        </authorList>
    </citation>
    <scope>NUCLEOTIDE SEQUENCE</scope>
    <source>
        <strain evidence="2">Cts131</strain>
    </source>
</reference>
<dbReference type="Pfam" id="PF23343">
    <property type="entry name" value="REP_ORF2-G2P"/>
    <property type="match status" value="1"/>
</dbReference>
<sequence length="304" mass="35516">MTLNEVVDYAELNYGMVWPPDYIVEVPCGYCFSCQKSSNNQYRIRLMYEIRKWPPNTCLFVTLTFDDENLMKYQDNPNKAVRLFLDRMRKCFGKQIRHWFIGEYGSLKGRPHYHGILFNVPRELSTVYSVAHPGDHPVVRELWQYGFVFVGYVSDKTCSYITKYLTKSLNGKKVRPRVISSHGIGDNYLSSDESRLHKAGNKLQPFMHLNGFPQALPRYYYNKIFSEVDKQNMVLDNFISPPPFVWQGVRYPTEEERNSARASTFEGNKRSGLTSCVAPPVNKVMSSEERFKKRLEQFENEFAL</sequence>
<name>A0A8S5R3W6_9VIRU</name>
<organism evidence="2">
    <name type="scientific">Microviridae sp. cts131</name>
    <dbReference type="NCBI Taxonomy" id="2825008"/>
    <lineage>
        <taxon>Viruses</taxon>
        <taxon>Monodnaviria</taxon>
        <taxon>Sangervirae</taxon>
        <taxon>Phixviricota</taxon>
        <taxon>Malgrandaviricetes</taxon>
        <taxon>Petitvirales</taxon>
        <taxon>Microviridae</taxon>
    </lineage>
</organism>
<dbReference type="InterPro" id="IPR056906">
    <property type="entry name" value="ORF2/G2P_dom"/>
</dbReference>
<feature type="domain" description="Replication-associated protein ORF2/G2P" evidence="1">
    <location>
        <begin position="59"/>
        <end position="168"/>
    </location>
</feature>
<evidence type="ECO:0000259" key="1">
    <source>
        <dbReference type="Pfam" id="PF23343"/>
    </source>
</evidence>